<dbReference type="InterPro" id="IPR011009">
    <property type="entry name" value="Kinase-like_dom_sf"/>
</dbReference>
<dbReference type="Gene3D" id="1.10.287.130">
    <property type="match status" value="1"/>
</dbReference>
<dbReference type="Gene3D" id="1.10.510.10">
    <property type="entry name" value="Transferase(Phosphotransferase) domain 1"/>
    <property type="match status" value="1"/>
</dbReference>
<dbReference type="InterPro" id="IPR053159">
    <property type="entry name" value="Hybrid_Histidine_Kinase"/>
</dbReference>
<gene>
    <name evidence="7" type="ORF">D187_003855</name>
</gene>
<proteinExistence type="predicted"/>
<dbReference type="GO" id="GO:0005524">
    <property type="term" value="F:ATP binding"/>
    <property type="evidence" value="ECO:0007669"/>
    <property type="project" value="InterPro"/>
</dbReference>
<dbReference type="EC" id="2.7.13.3" evidence="2"/>
<comment type="catalytic activity">
    <reaction evidence="1">
        <text>ATP + protein L-histidine = ADP + protein N-phospho-L-histidine.</text>
        <dbReference type="EC" id="2.7.13.3"/>
    </reaction>
</comment>
<evidence type="ECO:0000313" key="7">
    <source>
        <dbReference type="EMBL" id="EPX58657.1"/>
    </source>
</evidence>
<dbReference type="Pfam" id="PF02518">
    <property type="entry name" value="HATPase_c"/>
    <property type="match status" value="1"/>
</dbReference>
<dbReference type="InterPro" id="IPR003594">
    <property type="entry name" value="HATPase_dom"/>
</dbReference>
<reference evidence="7" key="1">
    <citation type="submission" date="2013-05" db="EMBL/GenBank/DDBJ databases">
        <title>Genome assembly of Cystobacter fuscus DSM 2262.</title>
        <authorList>
            <person name="Sharma G."/>
            <person name="Khatri I."/>
            <person name="Kaur C."/>
            <person name="Mayilraj S."/>
            <person name="Subramanian S."/>
        </authorList>
    </citation>
    <scope>NUCLEOTIDE SEQUENCE [LARGE SCALE GENOMIC DNA]</scope>
    <source>
        <strain evidence="7">DSM 2262</strain>
    </source>
</reference>
<organism evidence="7 8">
    <name type="scientific">Cystobacter fuscus (strain ATCC 25194 / DSM 2262 / NBRC 100088 / M29)</name>
    <dbReference type="NCBI Taxonomy" id="1242864"/>
    <lineage>
        <taxon>Bacteria</taxon>
        <taxon>Pseudomonadati</taxon>
        <taxon>Myxococcota</taxon>
        <taxon>Myxococcia</taxon>
        <taxon>Myxococcales</taxon>
        <taxon>Cystobacterineae</taxon>
        <taxon>Archangiaceae</taxon>
        <taxon>Cystobacter</taxon>
    </lineage>
</organism>
<dbReference type="PANTHER" id="PTHR43642">
    <property type="entry name" value="HYBRID SIGNAL TRANSDUCTION HISTIDINE KINASE G"/>
    <property type="match status" value="1"/>
</dbReference>
<dbReference type="InterPro" id="IPR041664">
    <property type="entry name" value="AAA_16"/>
</dbReference>
<dbReference type="SMART" id="SM00220">
    <property type="entry name" value="S_TKc"/>
    <property type="match status" value="1"/>
</dbReference>
<keyword evidence="8" id="KW-1185">Reference proteome</keyword>
<comment type="caution">
    <text evidence="7">The sequence shown here is derived from an EMBL/GenBank/DDBJ whole genome shotgun (WGS) entry which is preliminary data.</text>
</comment>
<evidence type="ECO:0000313" key="8">
    <source>
        <dbReference type="Proteomes" id="UP000011682"/>
    </source>
</evidence>
<name>S9P8T6_CYSF2</name>
<evidence type="ECO:0000256" key="2">
    <source>
        <dbReference type="ARBA" id="ARBA00012438"/>
    </source>
</evidence>
<dbReference type="Gene3D" id="3.30.565.10">
    <property type="entry name" value="Histidine kinase-like ATPase, C-terminal domain"/>
    <property type="match status" value="1"/>
</dbReference>
<dbReference type="InterPro" id="IPR005467">
    <property type="entry name" value="His_kinase_dom"/>
</dbReference>
<feature type="domain" description="Histidine kinase" evidence="6">
    <location>
        <begin position="1472"/>
        <end position="1729"/>
    </location>
</feature>
<dbReference type="InterPro" id="IPR008271">
    <property type="entry name" value="Ser/Thr_kinase_AS"/>
</dbReference>
<dbReference type="SMART" id="SM00387">
    <property type="entry name" value="HATPase_c"/>
    <property type="match status" value="1"/>
</dbReference>
<feature type="domain" description="Protein kinase" evidence="5">
    <location>
        <begin position="1"/>
        <end position="241"/>
    </location>
</feature>
<evidence type="ECO:0000256" key="3">
    <source>
        <dbReference type="SAM" id="Coils"/>
    </source>
</evidence>
<sequence length="1746" mass="193329">MDRQAVILKTPRSDFPGARERALLQHEHTLLQRLRGTPGIIQVHACEMHQERPVLILAHEGGTPLSEHLGQPLAPERFLPIALGLCSTLAEVHRRGVIHKDIKPANILLSDSGQPWLIDFGISTLQRMEHVEAAPAPLVQGTPAYMSPEQTGRMNRTLDYRTDLYSLGVTFYQMLTGRLPFEGRDLLEWFHAHLAQTPPSPHQVVPGVPPLLSALVMKLLSKRAEERYQAAEGLRFDLERLQRGEEDFRLGERDVPARFLLPQRLYGRQTEVETLLEAFERVAREGRLEWVSVRGYSGIGKSAVVHELHEPVLRRRGFFLHGKFDQFQRDVPYTPLVQALRGLLQHLLAGSDEELATWRHRLLQALEGQGQVLVGLVPQWELVLGKQPAVAELPPEAAPHRVHRLFQRLLSVFATSERPLVLFLDDLQWADLASLELLQYLASHPDTPPLLLVGAYRDNEVGPSHPLLSTFARAREAGARLGDIHLGALSLEQTRQLVAEALPGASPDVVEPLRALVWEKTAGNPFFLLQLLQTLHQEELVTRAPEGGWRWDEAGVKARGYSDNVVDFMVGRLRHLPEDTQHLLQLAACVGSTFPLSLLAHLTRRDVSQVEDGLEPALREGLVEWTGPHHPRFLHDHIQQAAHELLPAEERKRLHLRIGRQWLSDLSPEELDERLFDVVGQLNAGVELMQDEAERTHLAHLNARAGFRARAASAHHSAAGYFTLAISLLPGDPWESDHALTFKLRSAQVTSDSMSGHSDKAVLLAEELLRQARTRSDMAAAHILRGRLHGLVGSTQGAVSTLLECLRKFGWGLTPTPSEEELHRAEEELELLLERHSVEEILSLPAPTDADLTATLDVLSALSASALFANVRLSALAALQSAVLSIRHGNTEASANSYVLCSSWYGSNRQKYGEARALGELALRLSERYPLSPHKIRVLNYSATIQSLSVPFSQVRETILAALRESVMRGDDPGACACCFSLIRNLLLEGRELSEIHQESKAFEEFVRKSSHPMFAHLARYNLRLVQQLRGLTPSFSEIDGDGFDEASVEAQLLGSGSPQFHGLFLHIKMQSRFMCGDYEQARQARTQVARTASRTPGDPMRFNYHLYGALTLAACHRTAAPDEQREFLVEIDKHRQQLAAWASGCPANFLAAERMVAAELARLSGNTEEALRAYEAALLAAREHGAPHHVGLANELAARFCKGLGLPSLATSYIRQAREAYFQWGAHGKVRQLEELWPQLLSAPASAQDTTTDQGTGPQHVDSLAVIKAQQAISSEILLEPLVATLLRVTLESAGAQRAALFLLQDDSLQLVARQSASPSDSGSLSTDALPLSLLSYVRRTREHVLLNDTSHPHPFSSDTYFSSSSARSILCLPLRRKEAFFGLLYLENSLTQEAFSPARLSLLEHLASQASISIENARLYSDVQKAEAALRQANDELEARVQQRTHELKRAQAQLVETARRTGMAEIASNVIHDVGNALTSIVVDTALMRDTLATSRVGRLRQAATLLDDNRTHLADFLTRDARGHHLVDYFLQLTGELEQEQASLATSLDTMDSQVSRVRSIVEGQQAHATSTLLWEECDLGELMEEALRLQHGALLQAQVTVSREVQALPPVKIDKHKVLTILLNLLNNARQALEALPQPAPRLTLRLTQEDGWVRLQVMDTGVGLAPDIRPHLFTQGFTTRPHGHGIGLHSSALAARLMGGRLALDSEGPGRGTTATLLLPSNEPSSSRTNALEKEKAPAY</sequence>
<evidence type="ECO:0000259" key="5">
    <source>
        <dbReference type="PROSITE" id="PS50011"/>
    </source>
</evidence>
<protein>
    <recommendedName>
        <fullName evidence="2">histidine kinase</fullName>
        <ecNumber evidence="2">2.7.13.3</ecNumber>
    </recommendedName>
</protein>
<dbReference type="InterPro" id="IPR003018">
    <property type="entry name" value="GAF"/>
</dbReference>
<dbReference type="Pfam" id="PF01590">
    <property type="entry name" value="GAF"/>
    <property type="match status" value="1"/>
</dbReference>
<dbReference type="Gene3D" id="3.40.50.300">
    <property type="entry name" value="P-loop containing nucleotide triphosphate hydrolases"/>
    <property type="match status" value="1"/>
</dbReference>
<feature type="coiled-coil region" evidence="3">
    <location>
        <begin position="1418"/>
        <end position="1456"/>
    </location>
</feature>
<dbReference type="SUPFAM" id="SSF48452">
    <property type="entry name" value="TPR-like"/>
    <property type="match status" value="1"/>
</dbReference>
<dbReference type="PROSITE" id="PS50011">
    <property type="entry name" value="PROTEIN_KINASE_DOM"/>
    <property type="match status" value="1"/>
</dbReference>
<dbReference type="SUPFAM" id="SSF56112">
    <property type="entry name" value="Protein kinase-like (PK-like)"/>
    <property type="match status" value="1"/>
</dbReference>
<dbReference type="eggNOG" id="COG0515">
    <property type="taxonomic scope" value="Bacteria"/>
</dbReference>
<dbReference type="SUPFAM" id="SSF55874">
    <property type="entry name" value="ATPase domain of HSP90 chaperone/DNA topoisomerase II/histidine kinase"/>
    <property type="match status" value="1"/>
</dbReference>
<feature type="region of interest" description="Disordered" evidence="4">
    <location>
        <begin position="1710"/>
        <end position="1746"/>
    </location>
</feature>
<dbReference type="InterPro" id="IPR036890">
    <property type="entry name" value="HATPase_C_sf"/>
</dbReference>
<dbReference type="eggNOG" id="COG4191">
    <property type="taxonomic scope" value="Bacteria"/>
</dbReference>
<dbReference type="Proteomes" id="UP000011682">
    <property type="component" value="Unassembled WGS sequence"/>
</dbReference>
<dbReference type="InterPro" id="IPR000719">
    <property type="entry name" value="Prot_kinase_dom"/>
</dbReference>
<dbReference type="InterPro" id="IPR029016">
    <property type="entry name" value="GAF-like_dom_sf"/>
</dbReference>
<dbReference type="InterPro" id="IPR004358">
    <property type="entry name" value="Sig_transdc_His_kin-like_C"/>
</dbReference>
<dbReference type="SUPFAM" id="SSF55781">
    <property type="entry name" value="GAF domain-like"/>
    <property type="match status" value="1"/>
</dbReference>
<dbReference type="SUPFAM" id="SSF52540">
    <property type="entry name" value="P-loop containing nucleoside triphosphate hydrolases"/>
    <property type="match status" value="1"/>
</dbReference>
<dbReference type="Gene3D" id="3.30.450.40">
    <property type="match status" value="1"/>
</dbReference>
<evidence type="ECO:0000256" key="1">
    <source>
        <dbReference type="ARBA" id="ARBA00000085"/>
    </source>
</evidence>
<accession>S9P8T6</accession>
<evidence type="ECO:0000256" key="4">
    <source>
        <dbReference type="SAM" id="MobiDB-lite"/>
    </source>
</evidence>
<dbReference type="PANTHER" id="PTHR43642:SF1">
    <property type="entry name" value="HYBRID SIGNAL TRANSDUCTION HISTIDINE KINASE G"/>
    <property type="match status" value="1"/>
</dbReference>
<dbReference type="PROSITE" id="PS00108">
    <property type="entry name" value="PROTEIN_KINASE_ST"/>
    <property type="match status" value="1"/>
</dbReference>
<evidence type="ECO:0000259" key="6">
    <source>
        <dbReference type="PROSITE" id="PS50109"/>
    </source>
</evidence>
<dbReference type="InterPro" id="IPR011990">
    <property type="entry name" value="TPR-like_helical_dom_sf"/>
</dbReference>
<dbReference type="PRINTS" id="PR00344">
    <property type="entry name" value="BCTRLSENSOR"/>
</dbReference>
<dbReference type="CDD" id="cd14014">
    <property type="entry name" value="STKc_PknB_like"/>
    <property type="match status" value="1"/>
</dbReference>
<dbReference type="SMART" id="SM00065">
    <property type="entry name" value="GAF"/>
    <property type="match status" value="1"/>
</dbReference>
<dbReference type="Pfam" id="PF00069">
    <property type="entry name" value="Pkinase"/>
    <property type="match status" value="1"/>
</dbReference>
<feature type="compositionally biased region" description="Basic and acidic residues" evidence="4">
    <location>
        <begin position="1737"/>
        <end position="1746"/>
    </location>
</feature>
<dbReference type="eggNOG" id="COG3899">
    <property type="taxonomic scope" value="Bacteria"/>
</dbReference>
<dbReference type="EMBL" id="ANAH02000023">
    <property type="protein sequence ID" value="EPX58657.1"/>
    <property type="molecule type" value="Genomic_DNA"/>
</dbReference>
<keyword evidence="3" id="KW-0175">Coiled coil</keyword>
<dbReference type="GO" id="GO:0004673">
    <property type="term" value="F:protein histidine kinase activity"/>
    <property type="evidence" value="ECO:0007669"/>
    <property type="project" value="UniProtKB-EC"/>
</dbReference>
<dbReference type="InterPro" id="IPR027417">
    <property type="entry name" value="P-loop_NTPase"/>
</dbReference>
<dbReference type="PROSITE" id="PS50109">
    <property type="entry name" value="HIS_KIN"/>
    <property type="match status" value="1"/>
</dbReference>
<dbReference type="Pfam" id="PF13191">
    <property type="entry name" value="AAA_16"/>
    <property type="match status" value="1"/>
</dbReference>